<dbReference type="InterPro" id="IPR004104">
    <property type="entry name" value="Gfo/Idh/MocA-like_OxRdtase_C"/>
</dbReference>
<dbReference type="SUPFAM" id="SSF51735">
    <property type="entry name" value="NAD(P)-binding Rossmann-fold domains"/>
    <property type="match status" value="1"/>
</dbReference>
<dbReference type="Gene3D" id="3.30.360.10">
    <property type="entry name" value="Dihydrodipicolinate Reductase, domain 2"/>
    <property type="match status" value="1"/>
</dbReference>
<dbReference type="InterPro" id="IPR000683">
    <property type="entry name" value="Gfo/Idh/MocA-like_OxRdtase_N"/>
</dbReference>
<sequence>MERVVICGLSNRALKMFVEPLIARFHQDNEIVALLDIDPKRYEVCLQTYPTLANATFYRPDQFEQMVKETNATMAVVASRDDTHVDYILRGLALGLNVISEKPMVTTSEDARRVLEAEKASKGKVTVAFNYRYNPYHIKIKELIQSGRIGRITSIDLNWYIDTYHGSSYFKRWNRNRAFSGGLSVHKSTHHFDLVNWWISQRPQEVFAFGDLHYYGANSELNPRRENGRHCGTCSDQQNCSYYRRWFGRSQSKQIKDDHLMAGQDLGAYTGYRPDACVFDEEINIEDTYVANVRYDGGALLSYSINFSLPYEGYRLAINGTNGRIETQEYHAPSRTPFPVPEQTIELFPLFGAKETIHVVQKEGGHGGGDPVIQEDLFLGEDPTRPFDVLAGAEAGALSVAVGEAVWKSAKQGAPIRIETLLANKEEV</sequence>
<dbReference type="Proteomes" id="UP000216207">
    <property type="component" value="Unassembled WGS sequence"/>
</dbReference>
<evidence type="ECO:0000259" key="2">
    <source>
        <dbReference type="Pfam" id="PF01408"/>
    </source>
</evidence>
<dbReference type="InterPro" id="IPR051450">
    <property type="entry name" value="Gfo/Idh/MocA_Oxidoreductases"/>
</dbReference>
<gene>
    <name evidence="4" type="ORF">CHH72_21955</name>
</gene>
<dbReference type="AlphaFoldDB" id="A0A268NTM6"/>
<dbReference type="InterPro" id="IPR036291">
    <property type="entry name" value="NAD(P)-bd_dom_sf"/>
</dbReference>
<dbReference type="SUPFAM" id="SSF55347">
    <property type="entry name" value="Glyceraldehyde-3-phosphate dehydrogenase-like, C-terminal domain"/>
    <property type="match status" value="1"/>
</dbReference>
<accession>A0A268NTM6</accession>
<comment type="similarity">
    <text evidence="1">Belongs to the Gfo/Idh/MocA family.</text>
</comment>
<evidence type="ECO:0000313" key="5">
    <source>
        <dbReference type="Proteomes" id="UP000216207"/>
    </source>
</evidence>
<evidence type="ECO:0000313" key="4">
    <source>
        <dbReference type="EMBL" id="PAE86741.1"/>
    </source>
</evidence>
<feature type="domain" description="Gfo/Idh/MocA-like oxidoreductase N-terminal" evidence="2">
    <location>
        <begin position="3"/>
        <end position="129"/>
    </location>
</feature>
<comment type="caution">
    <text evidence="4">The sequence shown here is derived from an EMBL/GenBank/DDBJ whole genome shotgun (WGS) entry which is preliminary data.</text>
</comment>
<proteinExistence type="inferred from homology"/>
<dbReference type="Pfam" id="PF02894">
    <property type="entry name" value="GFO_IDH_MocA_C"/>
    <property type="match status" value="1"/>
</dbReference>
<dbReference type="RefSeq" id="WP_095327427.1">
    <property type="nucleotide sequence ID" value="NZ_NPCC01000052.1"/>
</dbReference>
<feature type="domain" description="Gfo/Idh/MocA-like oxidoreductase C-terminal" evidence="3">
    <location>
        <begin position="141"/>
        <end position="417"/>
    </location>
</feature>
<dbReference type="EMBL" id="NPCC01000052">
    <property type="protein sequence ID" value="PAE86741.1"/>
    <property type="molecule type" value="Genomic_DNA"/>
</dbReference>
<evidence type="ECO:0000259" key="3">
    <source>
        <dbReference type="Pfam" id="PF02894"/>
    </source>
</evidence>
<protein>
    <submittedName>
        <fullName evidence="4">Oxidoreductase</fullName>
    </submittedName>
</protein>
<name>A0A268NTM6_SHOCL</name>
<dbReference type="Gene3D" id="3.40.50.720">
    <property type="entry name" value="NAD(P)-binding Rossmann-like Domain"/>
    <property type="match status" value="1"/>
</dbReference>
<organism evidence="4 5">
    <name type="scientific">Shouchella clausii</name>
    <name type="common">Alkalihalobacillus clausii</name>
    <dbReference type="NCBI Taxonomy" id="79880"/>
    <lineage>
        <taxon>Bacteria</taxon>
        <taxon>Bacillati</taxon>
        <taxon>Bacillota</taxon>
        <taxon>Bacilli</taxon>
        <taxon>Bacillales</taxon>
        <taxon>Bacillaceae</taxon>
        <taxon>Shouchella</taxon>
    </lineage>
</organism>
<dbReference type="PANTHER" id="PTHR43377">
    <property type="entry name" value="BILIVERDIN REDUCTASE A"/>
    <property type="match status" value="1"/>
</dbReference>
<dbReference type="GO" id="GO:0000166">
    <property type="term" value="F:nucleotide binding"/>
    <property type="evidence" value="ECO:0007669"/>
    <property type="project" value="InterPro"/>
</dbReference>
<evidence type="ECO:0000256" key="1">
    <source>
        <dbReference type="ARBA" id="ARBA00010928"/>
    </source>
</evidence>
<reference evidence="4 5" key="1">
    <citation type="submission" date="2017-07" db="EMBL/GenBank/DDBJ databases">
        <title>Isolation and whole genome analysis of endospore-forming bacteria from heroin.</title>
        <authorList>
            <person name="Kalinowski J."/>
            <person name="Ahrens B."/>
            <person name="Al-Dilaimi A."/>
            <person name="Winkler A."/>
            <person name="Wibberg D."/>
            <person name="Schleenbecker U."/>
            <person name="Ruckert C."/>
            <person name="Wolfel R."/>
            <person name="Grass G."/>
        </authorList>
    </citation>
    <scope>NUCLEOTIDE SEQUENCE [LARGE SCALE GENOMIC DNA]</scope>
    <source>
        <strain evidence="4 5">7539</strain>
    </source>
</reference>
<dbReference type="PANTHER" id="PTHR43377:SF2">
    <property type="entry name" value="BINDING ROSSMANN FOLD OXIDOREDUCTASE, PUTATIVE (AFU_ORTHOLOGUE AFUA_4G00560)-RELATED"/>
    <property type="match status" value="1"/>
</dbReference>
<dbReference type="Pfam" id="PF01408">
    <property type="entry name" value="GFO_IDH_MocA"/>
    <property type="match status" value="1"/>
</dbReference>